<feature type="non-terminal residue" evidence="2">
    <location>
        <position position="1"/>
    </location>
</feature>
<dbReference type="EMBL" id="CADCTV010000087">
    <property type="protein sequence ID" value="CAA9299739.1"/>
    <property type="molecule type" value="Genomic_DNA"/>
</dbReference>
<dbReference type="AlphaFoldDB" id="A0A6J4KAI8"/>
<keyword evidence="2" id="KW-0328">Glycosyltransferase</keyword>
<dbReference type="GO" id="GO:0008915">
    <property type="term" value="F:lipid-A-disaccharide synthase activity"/>
    <property type="evidence" value="ECO:0007669"/>
    <property type="project" value="UniProtKB-EC"/>
</dbReference>
<protein>
    <submittedName>
        <fullName evidence="2">Lipid-A-disaccharide synthase</fullName>
        <ecNumber evidence="2">2.4.1.182</ecNumber>
    </submittedName>
</protein>
<accession>A0A6J4KAI8</accession>
<organism evidence="2">
    <name type="scientific">uncultured Gemmatimonadota bacterium</name>
    <dbReference type="NCBI Taxonomy" id="203437"/>
    <lineage>
        <taxon>Bacteria</taxon>
        <taxon>Pseudomonadati</taxon>
        <taxon>Gemmatimonadota</taxon>
        <taxon>environmental samples</taxon>
    </lineage>
</organism>
<name>A0A6J4KAI8_9BACT</name>
<sequence>GERGRAAAVCHGRHRQVGDHHAGGGAGADAAGGRLPDERGQLRAGEAGGEGAAHRPGQPDRGGPRGPRVRAGRRYAARARGGHPAAPGRAVGGAPADDRRLRAGARPAGRARCVAAGGGLGGGVAGGL</sequence>
<gene>
    <name evidence="2" type="ORF">AVDCRST_MAG89-375</name>
</gene>
<feature type="compositionally biased region" description="Basic residues" evidence="1">
    <location>
        <begin position="67"/>
        <end position="81"/>
    </location>
</feature>
<reference evidence="2" key="1">
    <citation type="submission" date="2020-02" db="EMBL/GenBank/DDBJ databases">
        <authorList>
            <person name="Meier V. D."/>
        </authorList>
    </citation>
    <scope>NUCLEOTIDE SEQUENCE</scope>
    <source>
        <strain evidence="2">AVDCRST_MAG89</strain>
    </source>
</reference>
<feature type="non-terminal residue" evidence="2">
    <location>
        <position position="128"/>
    </location>
</feature>
<keyword evidence="2" id="KW-0808">Transferase</keyword>
<dbReference type="EC" id="2.4.1.182" evidence="2"/>
<evidence type="ECO:0000256" key="1">
    <source>
        <dbReference type="SAM" id="MobiDB-lite"/>
    </source>
</evidence>
<feature type="compositionally biased region" description="Low complexity" evidence="1">
    <location>
        <begin position="82"/>
        <end position="95"/>
    </location>
</feature>
<proteinExistence type="predicted"/>
<feature type="region of interest" description="Disordered" evidence="1">
    <location>
        <begin position="1"/>
        <end position="109"/>
    </location>
</feature>
<evidence type="ECO:0000313" key="2">
    <source>
        <dbReference type="EMBL" id="CAA9299739.1"/>
    </source>
</evidence>